<evidence type="ECO:0000313" key="1">
    <source>
        <dbReference type="EMBL" id="AOK22718.1"/>
    </source>
</evidence>
<organism evidence="1 2">
    <name type="scientific">Burkholderia ubonensis</name>
    <dbReference type="NCBI Taxonomy" id="101571"/>
    <lineage>
        <taxon>Bacteria</taxon>
        <taxon>Pseudomonadati</taxon>
        <taxon>Pseudomonadota</taxon>
        <taxon>Betaproteobacteria</taxon>
        <taxon>Burkholderiales</taxon>
        <taxon>Burkholderiaceae</taxon>
        <taxon>Burkholderia</taxon>
        <taxon>Burkholderia cepacia complex</taxon>
    </lineage>
</organism>
<evidence type="ECO:0000313" key="2">
    <source>
        <dbReference type="Proteomes" id="UP000095100"/>
    </source>
</evidence>
<dbReference type="EMBL" id="CP013446">
    <property type="protein sequence ID" value="AOK22718.1"/>
    <property type="molecule type" value="Genomic_DNA"/>
</dbReference>
<reference evidence="1 2" key="1">
    <citation type="submission" date="2015-12" db="EMBL/GenBank/DDBJ databases">
        <title>Diversity of Burkholderia near neighbor genomes.</title>
        <authorList>
            <person name="Sahl J."/>
            <person name="Wagner D."/>
            <person name="Keim P."/>
        </authorList>
    </citation>
    <scope>NUCLEOTIDE SEQUENCE [LARGE SCALE GENOMIC DNA]</scope>
    <source>
        <strain evidence="1 2">MSMB1189WGS</strain>
    </source>
</reference>
<dbReference type="Proteomes" id="UP000095100">
    <property type="component" value="Chromosome 1"/>
</dbReference>
<dbReference type="AlphaFoldDB" id="A0AAU8UD95"/>
<gene>
    <name evidence="1" type="ORF">WK67_08145</name>
</gene>
<sequence>MLRPCFHEWSSLFQKVGTVICRLDLILYGVSQRTFSEISSIAVFAGPIPETGTEAVSGRDAVGCITLGFNAAQKSG</sequence>
<protein>
    <submittedName>
        <fullName evidence="1">Uncharacterized protein</fullName>
    </submittedName>
</protein>
<proteinExistence type="predicted"/>
<accession>A0AAU8UD95</accession>
<name>A0AAU8UD95_9BURK</name>